<dbReference type="EMBL" id="KN825545">
    <property type="protein sequence ID" value="KIK87386.1"/>
    <property type="molecule type" value="Genomic_DNA"/>
</dbReference>
<proteinExistence type="predicted"/>
<sequence>MVVIEVVPLSAAVDRGWMLSMSLALCETFAAIPISLSTFERATFYVTSVVTGAYHSVLGFLADVFDMIPAHHRRRQLRLYETSDWQGQGPARRVVST</sequence>
<gene>
    <name evidence="1" type="ORF">PAXRUDRAFT_831850</name>
</gene>
<evidence type="ECO:0000313" key="2">
    <source>
        <dbReference type="Proteomes" id="UP000054538"/>
    </source>
</evidence>
<keyword evidence="2" id="KW-1185">Reference proteome</keyword>
<name>A0A0D0DMR8_9AGAM</name>
<dbReference type="HOGENOM" id="CLU_2347371_0_0_1"/>
<dbReference type="Proteomes" id="UP000054538">
    <property type="component" value="Unassembled WGS sequence"/>
</dbReference>
<evidence type="ECO:0000313" key="1">
    <source>
        <dbReference type="EMBL" id="KIK87386.1"/>
    </source>
</evidence>
<dbReference type="OrthoDB" id="10529148at2759"/>
<dbReference type="AlphaFoldDB" id="A0A0D0DMR8"/>
<organism evidence="1 2">
    <name type="scientific">Paxillus rubicundulus Ve08.2h10</name>
    <dbReference type="NCBI Taxonomy" id="930991"/>
    <lineage>
        <taxon>Eukaryota</taxon>
        <taxon>Fungi</taxon>
        <taxon>Dikarya</taxon>
        <taxon>Basidiomycota</taxon>
        <taxon>Agaricomycotina</taxon>
        <taxon>Agaricomycetes</taxon>
        <taxon>Agaricomycetidae</taxon>
        <taxon>Boletales</taxon>
        <taxon>Paxilineae</taxon>
        <taxon>Paxillaceae</taxon>
        <taxon>Paxillus</taxon>
    </lineage>
</organism>
<protein>
    <submittedName>
        <fullName evidence="1">Uncharacterized protein</fullName>
    </submittedName>
</protein>
<accession>A0A0D0DMR8</accession>
<dbReference type="InParanoid" id="A0A0D0DMR8"/>
<reference evidence="1 2" key="1">
    <citation type="submission" date="2014-04" db="EMBL/GenBank/DDBJ databases">
        <authorList>
            <consortium name="DOE Joint Genome Institute"/>
            <person name="Kuo A."/>
            <person name="Kohler A."/>
            <person name="Jargeat P."/>
            <person name="Nagy L.G."/>
            <person name="Floudas D."/>
            <person name="Copeland A."/>
            <person name="Barry K.W."/>
            <person name="Cichocki N."/>
            <person name="Veneault-Fourrey C."/>
            <person name="LaButti K."/>
            <person name="Lindquist E.A."/>
            <person name="Lipzen A."/>
            <person name="Lundell T."/>
            <person name="Morin E."/>
            <person name="Murat C."/>
            <person name="Sun H."/>
            <person name="Tunlid A."/>
            <person name="Henrissat B."/>
            <person name="Grigoriev I.V."/>
            <person name="Hibbett D.S."/>
            <person name="Martin F."/>
            <person name="Nordberg H.P."/>
            <person name="Cantor M.N."/>
            <person name="Hua S.X."/>
        </authorList>
    </citation>
    <scope>NUCLEOTIDE SEQUENCE [LARGE SCALE GENOMIC DNA]</scope>
    <source>
        <strain evidence="1 2">Ve08.2h10</strain>
    </source>
</reference>
<reference evidence="2" key="2">
    <citation type="submission" date="2015-01" db="EMBL/GenBank/DDBJ databases">
        <title>Evolutionary Origins and Diversification of the Mycorrhizal Mutualists.</title>
        <authorList>
            <consortium name="DOE Joint Genome Institute"/>
            <consortium name="Mycorrhizal Genomics Consortium"/>
            <person name="Kohler A."/>
            <person name="Kuo A."/>
            <person name="Nagy L.G."/>
            <person name="Floudas D."/>
            <person name="Copeland A."/>
            <person name="Barry K.W."/>
            <person name="Cichocki N."/>
            <person name="Veneault-Fourrey C."/>
            <person name="LaButti K."/>
            <person name="Lindquist E.A."/>
            <person name="Lipzen A."/>
            <person name="Lundell T."/>
            <person name="Morin E."/>
            <person name="Murat C."/>
            <person name="Riley R."/>
            <person name="Ohm R."/>
            <person name="Sun H."/>
            <person name="Tunlid A."/>
            <person name="Henrissat B."/>
            <person name="Grigoriev I.V."/>
            <person name="Hibbett D.S."/>
            <person name="Martin F."/>
        </authorList>
    </citation>
    <scope>NUCLEOTIDE SEQUENCE [LARGE SCALE GENOMIC DNA]</scope>
    <source>
        <strain evidence="2">Ve08.2h10</strain>
    </source>
</reference>